<protein>
    <submittedName>
        <fullName evidence="2">Spore germination protein</fullName>
    </submittedName>
</protein>
<dbReference type="CDD" id="cd00118">
    <property type="entry name" value="LysM"/>
    <property type="match status" value="2"/>
</dbReference>
<feature type="domain" description="LysM" evidence="1">
    <location>
        <begin position="65"/>
        <end position="110"/>
    </location>
</feature>
<accession>A0A0C2RLJ2</accession>
<dbReference type="PROSITE" id="PS51782">
    <property type="entry name" value="LYSM"/>
    <property type="match status" value="3"/>
</dbReference>
<dbReference type="EMBL" id="JXRR01000008">
    <property type="protein sequence ID" value="KIL51110.1"/>
    <property type="molecule type" value="Genomic_DNA"/>
</dbReference>
<dbReference type="InterPro" id="IPR018392">
    <property type="entry name" value="LysM"/>
</dbReference>
<dbReference type="Gene3D" id="3.10.350.10">
    <property type="entry name" value="LysM domain"/>
    <property type="match status" value="3"/>
</dbReference>
<dbReference type="OrthoDB" id="308800at2"/>
<dbReference type="Pfam" id="PF01476">
    <property type="entry name" value="LysM"/>
    <property type="match status" value="3"/>
</dbReference>
<dbReference type="PANTHER" id="PTHR33734:SF22">
    <property type="entry name" value="MEMBRANE-BOUND LYTIC MUREIN TRANSGLYCOSYLASE D"/>
    <property type="match status" value="1"/>
</dbReference>
<dbReference type="InterPro" id="IPR036779">
    <property type="entry name" value="LysM_dom_sf"/>
</dbReference>
<keyword evidence="3" id="KW-1185">Reference proteome</keyword>
<dbReference type="SUPFAM" id="SSF54106">
    <property type="entry name" value="LysM domain"/>
    <property type="match status" value="3"/>
</dbReference>
<dbReference type="GO" id="GO:0008932">
    <property type="term" value="F:lytic endotransglycosylase activity"/>
    <property type="evidence" value="ECO:0007669"/>
    <property type="project" value="TreeGrafter"/>
</dbReference>
<dbReference type="RefSeq" id="WP_041055493.1">
    <property type="nucleotide sequence ID" value="NZ_JXRR01000008.1"/>
</dbReference>
<evidence type="ECO:0000259" key="1">
    <source>
        <dbReference type="PROSITE" id="PS51782"/>
    </source>
</evidence>
<reference evidence="2 3" key="1">
    <citation type="submission" date="2015-01" db="EMBL/GenBank/DDBJ databases">
        <title>Jeotgalibacillus campisalis genome sequencing.</title>
        <authorList>
            <person name="Goh K.M."/>
            <person name="Chan K.-G."/>
            <person name="Yaakop A.S."/>
            <person name="Ee R."/>
            <person name="Gan H.M."/>
            <person name="Chan C.S."/>
        </authorList>
    </citation>
    <scope>NUCLEOTIDE SEQUENCE [LARGE SCALE GENOMIC DNA]</scope>
    <source>
        <strain evidence="2 3">SF-57</strain>
    </source>
</reference>
<sequence length="271" mass="29212">MPIVDNTYFIYTVQPGDTLTAIAYRFSSSVSAIEQANALYPPITDRGLIFPGQKLVVEKDGLSMVYRIVQGGDTLFQYAQDYSSTVEMMYGINPQVGNPGLLYVNQPLFVPVYVYQVEEGDTLAQIAEQFGISLSSLFRANQNRPGLSPDVIYPGYHLLIPLPSSANILVASPKPGTIITAGQTLSGFARAFEGSLLYQIQDSSGGTVTSEAPIQASAGGPAFGTFSTPIQFNRTPQTSAGQLWVYARSAADGSTIDLVKTPILFFKNQPD</sequence>
<dbReference type="PANTHER" id="PTHR33734">
    <property type="entry name" value="LYSM DOMAIN-CONTAINING GPI-ANCHORED PROTEIN 2"/>
    <property type="match status" value="1"/>
</dbReference>
<evidence type="ECO:0000313" key="3">
    <source>
        <dbReference type="Proteomes" id="UP000031972"/>
    </source>
</evidence>
<gene>
    <name evidence="2" type="ORF">KR50_09910</name>
</gene>
<comment type="caution">
    <text evidence="2">The sequence shown here is derived from an EMBL/GenBank/DDBJ whole genome shotgun (WGS) entry which is preliminary data.</text>
</comment>
<proteinExistence type="predicted"/>
<organism evidence="2 3">
    <name type="scientific">Jeotgalibacillus campisalis</name>
    <dbReference type="NCBI Taxonomy" id="220754"/>
    <lineage>
        <taxon>Bacteria</taxon>
        <taxon>Bacillati</taxon>
        <taxon>Bacillota</taxon>
        <taxon>Bacilli</taxon>
        <taxon>Bacillales</taxon>
        <taxon>Caryophanaceae</taxon>
        <taxon>Jeotgalibacillus</taxon>
    </lineage>
</organism>
<dbReference type="SMART" id="SM00257">
    <property type="entry name" value="LysM"/>
    <property type="match status" value="3"/>
</dbReference>
<dbReference type="InterPro" id="IPR018911">
    <property type="entry name" value="Gmad2_Ig-like_dom"/>
</dbReference>
<feature type="domain" description="LysM" evidence="1">
    <location>
        <begin position="113"/>
        <end position="160"/>
    </location>
</feature>
<dbReference type="AlphaFoldDB" id="A0A0C2RLJ2"/>
<evidence type="ECO:0000313" key="2">
    <source>
        <dbReference type="EMBL" id="KIL51110.1"/>
    </source>
</evidence>
<name>A0A0C2RLJ2_9BACL</name>
<dbReference type="PATRIC" id="fig|220754.4.peg.1011"/>
<feature type="domain" description="LysM" evidence="1">
    <location>
        <begin position="9"/>
        <end position="57"/>
    </location>
</feature>
<dbReference type="Pfam" id="PF10648">
    <property type="entry name" value="Gmad2"/>
    <property type="match status" value="1"/>
</dbReference>
<dbReference type="Proteomes" id="UP000031972">
    <property type="component" value="Unassembled WGS sequence"/>
</dbReference>